<protein>
    <submittedName>
        <fullName evidence="3">Exonuclease SbcCD subunit D</fullName>
    </submittedName>
</protein>
<sequence>MTALRIIHVADIHLGFTGPSALTVTDGVDAGRSLRETDIERAVRWLADAIVTATPAVHLLVIAGDLFHRANPMPRAVTAAAEFVSTLHAAGIEVVIIEGNHDAPVTPLHGSPLTYLESLGAHVVQGNEARIIDAKAWRTDLLQNHVIVHAVPYGALKGSELSNLQPVDGLINLLVAHGRVQGETRVNDPRPISSIPSDLVSKDWDYVALGDAHAHNSAPLARSNARYAGSLEALTFSESRTYPLTDDDPYAHRGALDIRVSNDRSATVTSFLYGDGRPLLRLSPINADGKTASEVTALIDEATRDLPADALVQLEIQHCPSTLYTQLNHQELQSLRQRARHLDLIWRLYDDEVLQSETAPAADSLPDQWMAYVREHVENDIERTWIETTGIRRLLEARAALERAQEDGI</sequence>
<dbReference type="InterPro" id="IPR004843">
    <property type="entry name" value="Calcineurin-like_PHP"/>
</dbReference>
<proteinExistence type="predicted"/>
<dbReference type="GO" id="GO:0004527">
    <property type="term" value="F:exonuclease activity"/>
    <property type="evidence" value="ECO:0007669"/>
    <property type="project" value="UniProtKB-KW"/>
</dbReference>
<gene>
    <name evidence="3" type="ORF">ACFOPQ_10450</name>
</gene>
<dbReference type="Pfam" id="PF00149">
    <property type="entry name" value="Metallophos"/>
    <property type="match status" value="1"/>
</dbReference>
<dbReference type="Proteomes" id="UP001595748">
    <property type="component" value="Unassembled WGS sequence"/>
</dbReference>
<dbReference type="InterPro" id="IPR029052">
    <property type="entry name" value="Metallo-depent_PP-like"/>
</dbReference>
<evidence type="ECO:0000256" key="1">
    <source>
        <dbReference type="ARBA" id="ARBA00022801"/>
    </source>
</evidence>
<keyword evidence="4" id="KW-1185">Reference proteome</keyword>
<dbReference type="SUPFAM" id="SSF56300">
    <property type="entry name" value="Metallo-dependent phosphatases"/>
    <property type="match status" value="1"/>
</dbReference>
<feature type="domain" description="Calcineurin-like phosphoesterase" evidence="2">
    <location>
        <begin position="4"/>
        <end position="208"/>
    </location>
</feature>
<keyword evidence="1" id="KW-0378">Hydrolase</keyword>
<evidence type="ECO:0000313" key="4">
    <source>
        <dbReference type="Proteomes" id="UP001595748"/>
    </source>
</evidence>
<dbReference type="InterPro" id="IPR050535">
    <property type="entry name" value="DNA_Repair-Maintenance_Comp"/>
</dbReference>
<dbReference type="RefSeq" id="WP_380077818.1">
    <property type="nucleotide sequence ID" value="NZ_JBHRZF010000131.1"/>
</dbReference>
<organism evidence="3 4">
    <name type="scientific">Deinococcus antarcticus</name>
    <dbReference type="NCBI Taxonomy" id="1298767"/>
    <lineage>
        <taxon>Bacteria</taxon>
        <taxon>Thermotogati</taxon>
        <taxon>Deinococcota</taxon>
        <taxon>Deinococci</taxon>
        <taxon>Deinococcales</taxon>
        <taxon>Deinococcaceae</taxon>
        <taxon>Deinococcus</taxon>
    </lineage>
</organism>
<dbReference type="InterPro" id="IPR041796">
    <property type="entry name" value="Mre11_N"/>
</dbReference>
<evidence type="ECO:0000313" key="3">
    <source>
        <dbReference type="EMBL" id="MFC3861178.1"/>
    </source>
</evidence>
<name>A0ABV8A659_9DEIO</name>
<keyword evidence="3" id="KW-0269">Exonuclease</keyword>
<dbReference type="EMBL" id="JBHRZF010000131">
    <property type="protein sequence ID" value="MFC3861178.1"/>
    <property type="molecule type" value="Genomic_DNA"/>
</dbReference>
<accession>A0ABV8A659</accession>
<dbReference type="PANTHER" id="PTHR30337">
    <property type="entry name" value="COMPONENT OF ATP-DEPENDENT DSDNA EXONUCLEASE"/>
    <property type="match status" value="1"/>
</dbReference>
<dbReference type="Gene3D" id="3.60.21.10">
    <property type="match status" value="1"/>
</dbReference>
<keyword evidence="3" id="KW-0540">Nuclease</keyword>
<comment type="caution">
    <text evidence="3">The sequence shown here is derived from an EMBL/GenBank/DDBJ whole genome shotgun (WGS) entry which is preliminary data.</text>
</comment>
<evidence type="ECO:0000259" key="2">
    <source>
        <dbReference type="Pfam" id="PF00149"/>
    </source>
</evidence>
<dbReference type="CDD" id="cd00840">
    <property type="entry name" value="MPP_Mre11_N"/>
    <property type="match status" value="1"/>
</dbReference>
<reference evidence="4" key="1">
    <citation type="journal article" date="2019" name="Int. J. Syst. Evol. Microbiol.">
        <title>The Global Catalogue of Microorganisms (GCM) 10K type strain sequencing project: providing services to taxonomists for standard genome sequencing and annotation.</title>
        <authorList>
            <consortium name="The Broad Institute Genomics Platform"/>
            <consortium name="The Broad Institute Genome Sequencing Center for Infectious Disease"/>
            <person name="Wu L."/>
            <person name="Ma J."/>
        </authorList>
    </citation>
    <scope>NUCLEOTIDE SEQUENCE [LARGE SCALE GENOMIC DNA]</scope>
    <source>
        <strain evidence="4">CCTCC AB 2013263</strain>
    </source>
</reference>